<dbReference type="Gene3D" id="3.30.559.30">
    <property type="entry name" value="Nonribosomal peptide synthetase, condensation domain"/>
    <property type="match status" value="1"/>
</dbReference>
<dbReference type="eggNOG" id="COG1020">
    <property type="taxonomic scope" value="Bacteria"/>
</dbReference>
<name>E5XKI9_SEGRC</name>
<sequence>MTPSETAYRGNCTTMVGSVYGTGKVEADALRRAFDALRAEHPTLAGFMEPAVGGYELVVPSHPAPGVVRVREASPAQPPSGREAVVDPAVELAAIDLAAEAGEPERFCLSLCVYHGAYDGHAITTVLIPRLLEQYSAIVLTGEPIAVEPQPMLESCETVLTRRGVRPTNEVSGFEEALRSAPVFPVTEVQSDERPRQVRLTFSAEETARLRAVGKARGFSVSAVVTAVVIDAMHEFLGRPEELVVPVLSVVAIRDRLDPPAPATEGTVMLGTGGAVVTATATSDPLELGGQVVDRLVRELRDGVIQQSCLHLPRLLGELAAPPPEAGPASKFLVGISNVGVVFDYPNPPGLVIEDFQGVSANLAAQDFGRPELGVATKHNYWFMALTYGGRLSLAFKVREAGSAPDHELPLVRALRSAADRILGSAED</sequence>
<evidence type="ECO:0000313" key="14">
    <source>
        <dbReference type="EMBL" id="EFV15101.2"/>
    </source>
</evidence>
<comment type="similarity">
    <text evidence="4">Belongs to the acyltransferase PapA5 family.</text>
</comment>
<comment type="catalytic activity">
    <reaction evidence="1">
        <text>2 a mycocerosyl-[mycocerosic acid synthase] + a phthiocerol = a dimycocerosyl phthiocerol + 2 holo-[mycocerosic acid synthase].</text>
        <dbReference type="EC" id="2.3.1.282"/>
    </reaction>
</comment>
<evidence type="ECO:0000259" key="13">
    <source>
        <dbReference type="Pfam" id="PF16911"/>
    </source>
</evidence>
<keyword evidence="7" id="KW-0443">Lipid metabolism</keyword>
<accession>E5XKI9</accession>
<keyword evidence="7" id="KW-0444">Lipid biosynthesis</keyword>
<gene>
    <name evidence="14" type="ORF">HMPREF9336_00008</name>
</gene>
<evidence type="ECO:0000256" key="2">
    <source>
        <dbReference type="ARBA" id="ARBA00000625"/>
    </source>
</evidence>
<evidence type="ECO:0000256" key="10">
    <source>
        <dbReference type="ARBA" id="ARBA00030465"/>
    </source>
</evidence>
<keyword evidence="15" id="KW-1185">Reference proteome</keyword>
<dbReference type="InterPro" id="IPR031641">
    <property type="entry name" value="PapA_C"/>
</dbReference>
<evidence type="ECO:0000256" key="11">
    <source>
        <dbReference type="ARBA" id="ARBA00032317"/>
    </source>
</evidence>
<evidence type="ECO:0000256" key="7">
    <source>
        <dbReference type="ARBA" id="ARBA00022516"/>
    </source>
</evidence>
<evidence type="ECO:0000256" key="12">
    <source>
        <dbReference type="ARBA" id="ARBA00033407"/>
    </source>
</evidence>
<reference evidence="14 15" key="1">
    <citation type="journal article" date="2011" name="Stand. Genomic Sci.">
        <title>High quality draft genome sequence of Segniliparus rugosus CDC 945(T)= (ATCC BAA-974(T)).</title>
        <authorList>
            <person name="Earl A.M."/>
            <person name="Desjardins C.A."/>
            <person name="Fitzgerald M.G."/>
            <person name="Arachchi H.M."/>
            <person name="Zeng Q."/>
            <person name="Mehta T."/>
            <person name="Griggs A."/>
            <person name="Birren B.W."/>
            <person name="Toney N.C."/>
            <person name="Carr J."/>
            <person name="Posey J."/>
            <person name="Butler W.R."/>
        </authorList>
    </citation>
    <scope>NUCLEOTIDE SEQUENCE [LARGE SCALE GENOMIC DNA]</scope>
    <source>
        <strain evidence="15">ATCC BAA-974 / DSM 45345 / CCUG 50838 / CIP 108380 / JCM 13579 / CDC 945</strain>
    </source>
</reference>
<feature type="domain" description="Phthiocerol/phthiodiolone dimycocerosyl transferase C-terminal" evidence="13">
    <location>
        <begin position="193"/>
        <end position="395"/>
    </location>
</feature>
<dbReference type="HOGENOM" id="CLU_050374_0_0_11"/>
<comment type="catalytic activity">
    <reaction evidence="3">
        <text>2 a mycocerosyl-[mycocerosic acid synthase] + a phthiodiolone = a dimycocerosyl phthiodiolone + 2 holo-[mycocerosic acid synthase].</text>
        <dbReference type="EC" id="2.3.1.282"/>
    </reaction>
</comment>
<evidence type="ECO:0000256" key="3">
    <source>
        <dbReference type="ARBA" id="ARBA00001907"/>
    </source>
</evidence>
<evidence type="ECO:0000313" key="15">
    <source>
        <dbReference type="Proteomes" id="UP000004816"/>
    </source>
</evidence>
<dbReference type="STRING" id="679197.HMPREF9336_00008"/>
<dbReference type="InterPro" id="IPR023213">
    <property type="entry name" value="CAT-like_dom_sf"/>
</dbReference>
<keyword evidence="9" id="KW-0012">Acyltransferase</keyword>
<evidence type="ECO:0000256" key="6">
    <source>
        <dbReference type="ARBA" id="ARBA00013449"/>
    </source>
</evidence>
<dbReference type="EMBL" id="ACZI02000003">
    <property type="protein sequence ID" value="EFV15101.2"/>
    <property type="molecule type" value="Genomic_DNA"/>
</dbReference>
<comment type="caution">
    <text evidence="14">The sequence shown here is derived from an EMBL/GenBank/DDBJ whole genome shotgun (WGS) entry which is preliminary data.</text>
</comment>
<evidence type="ECO:0000256" key="5">
    <source>
        <dbReference type="ARBA" id="ARBA00012866"/>
    </source>
</evidence>
<dbReference type="Pfam" id="PF16911">
    <property type="entry name" value="PapA_C"/>
    <property type="match status" value="1"/>
</dbReference>
<evidence type="ECO:0000256" key="4">
    <source>
        <dbReference type="ARBA" id="ARBA00006558"/>
    </source>
</evidence>
<proteinExistence type="inferred from homology"/>
<comment type="catalytic activity">
    <reaction evidence="2">
        <text>2 a mycocerosyl-[mycocerosic acid synthase] + a phenolphthiocerol = a dimycocerosyl phenolphthiocerol + 2 holo-[mycocerosic acid synthase].</text>
        <dbReference type="EC" id="2.3.1.282"/>
    </reaction>
</comment>
<dbReference type="Gene3D" id="3.30.559.10">
    <property type="entry name" value="Chloramphenicol acetyltransferase-like domain"/>
    <property type="match status" value="1"/>
</dbReference>
<evidence type="ECO:0000256" key="9">
    <source>
        <dbReference type="ARBA" id="ARBA00023315"/>
    </source>
</evidence>
<dbReference type="GO" id="GO:0016746">
    <property type="term" value="F:acyltransferase activity"/>
    <property type="evidence" value="ECO:0007669"/>
    <property type="project" value="UniProtKB-KW"/>
</dbReference>
<evidence type="ECO:0000256" key="1">
    <source>
        <dbReference type="ARBA" id="ARBA00000026"/>
    </source>
</evidence>
<dbReference type="AlphaFoldDB" id="E5XKI9"/>
<dbReference type="EC" id="2.3.1.282" evidence="5"/>
<keyword evidence="8" id="KW-0808">Transferase</keyword>
<organism evidence="14 15">
    <name type="scientific">Segniliparus rugosus (strain ATCC BAA-974 / DSM 45345 / CCUG 50838 / CIP 108380 / JCM 13579 / CDC 945)</name>
    <dbReference type="NCBI Taxonomy" id="679197"/>
    <lineage>
        <taxon>Bacteria</taxon>
        <taxon>Bacillati</taxon>
        <taxon>Actinomycetota</taxon>
        <taxon>Actinomycetes</taxon>
        <taxon>Mycobacteriales</taxon>
        <taxon>Segniliparaceae</taxon>
        <taxon>Segniliparus</taxon>
    </lineage>
</organism>
<dbReference type="Proteomes" id="UP000004816">
    <property type="component" value="Unassembled WGS sequence"/>
</dbReference>
<evidence type="ECO:0000256" key="8">
    <source>
        <dbReference type="ARBA" id="ARBA00022679"/>
    </source>
</evidence>
<protein>
    <recommendedName>
        <fullName evidence="6">Phthiocerol/phthiodiolone dimycocerosyl transferase</fullName>
        <ecNumber evidence="5">2.3.1.282</ecNumber>
    </recommendedName>
    <alternativeName>
        <fullName evidence="12">Acyltransferase PapA5</fullName>
    </alternativeName>
    <alternativeName>
        <fullName evidence="10">Phthiocerol/phthiodiolone O-acyltransferase</fullName>
    </alternativeName>
    <alternativeName>
        <fullName evidence="11">Polyketide synthase-associated protein A5</fullName>
    </alternativeName>
</protein>
<dbReference type="SUPFAM" id="SSF52777">
    <property type="entry name" value="CoA-dependent acyltransferases"/>
    <property type="match status" value="2"/>
</dbReference>